<feature type="transmembrane region" description="Helical" evidence="1">
    <location>
        <begin position="171"/>
        <end position="194"/>
    </location>
</feature>
<keyword evidence="4" id="KW-1185">Reference proteome</keyword>
<dbReference type="Gene3D" id="1.20.1110.10">
    <property type="entry name" value="Calcium-transporting ATPase, transmembrane domain"/>
    <property type="match status" value="1"/>
</dbReference>
<dbReference type="STRING" id="45235.A0A2K3QER6"/>
<evidence type="ECO:0000313" key="3">
    <source>
        <dbReference type="EMBL" id="PNY26013.1"/>
    </source>
</evidence>
<name>A0A2K3QER6_9HYPO</name>
<feature type="transmembrane region" description="Helical" evidence="1">
    <location>
        <begin position="68"/>
        <end position="89"/>
    </location>
</feature>
<feature type="transmembrane region" description="Helical" evidence="1">
    <location>
        <begin position="215"/>
        <end position="239"/>
    </location>
</feature>
<sequence length="291" mass="32330">MGSGSDVAREAADVVLADDNFASILNAVEEGRRIFDNVQKFILHVLAANVGFVVALLTGLAFKDASGVSVFLLTPVEILWMLMGTGAFCETGLGFEKAVPDILDRPPHDASLNAPLRYGVFSPELLLDMVVYGLLMACCTIGSFAIVVFGFDGGNLGADCNKQYSPACRDVFRARATCYTTMTWIFLLLAWELIDARRSLFLMPQGLRAWGAHLWGNRFLFFSVVVVFFAVFPTLYIPVVDHVVFMHTGIGWEWAVVFVAVVVFMLGVESWKWTKRVYVRRHEPAPQTEWA</sequence>
<protein>
    <submittedName>
        <fullName evidence="3">Sodium transport ATPase 5</fullName>
    </submittedName>
</protein>
<reference evidence="3 4" key="1">
    <citation type="submission" date="2017-08" db="EMBL/GenBank/DDBJ databases">
        <title>Harnessing the power of phylogenomics to disentangle the directionality and signatures of interkingdom host jumping in the parasitic fungal genus Tolypocladium.</title>
        <authorList>
            <person name="Quandt C.A."/>
            <person name="Patterson W."/>
            <person name="Spatafora J.W."/>
        </authorList>
    </citation>
    <scope>NUCLEOTIDE SEQUENCE [LARGE SCALE GENOMIC DNA]</scope>
    <source>
        <strain evidence="3 4">CBS 113982</strain>
    </source>
</reference>
<evidence type="ECO:0000313" key="4">
    <source>
        <dbReference type="Proteomes" id="UP000236621"/>
    </source>
</evidence>
<keyword evidence="1" id="KW-1133">Transmembrane helix</keyword>
<feature type="transmembrane region" description="Helical" evidence="1">
    <location>
        <begin position="41"/>
        <end position="62"/>
    </location>
</feature>
<comment type="caution">
    <text evidence="3">The sequence shown here is derived from an EMBL/GenBank/DDBJ whole genome shotgun (WGS) entry which is preliminary data.</text>
</comment>
<dbReference type="InterPro" id="IPR023298">
    <property type="entry name" value="ATPase_P-typ_TM_dom_sf"/>
</dbReference>
<dbReference type="Pfam" id="PF00689">
    <property type="entry name" value="Cation_ATPase_C"/>
    <property type="match status" value="1"/>
</dbReference>
<keyword evidence="1" id="KW-0472">Membrane</keyword>
<evidence type="ECO:0000256" key="1">
    <source>
        <dbReference type="SAM" id="Phobius"/>
    </source>
</evidence>
<feature type="transmembrane region" description="Helical" evidence="1">
    <location>
        <begin position="251"/>
        <end position="271"/>
    </location>
</feature>
<dbReference type="PANTHER" id="PTHR42861">
    <property type="entry name" value="CALCIUM-TRANSPORTING ATPASE"/>
    <property type="match status" value="1"/>
</dbReference>
<dbReference type="FunFam" id="1.20.1110.10:FF:000015">
    <property type="entry name" value="Sodium ion P-type ATPase"/>
    <property type="match status" value="1"/>
</dbReference>
<dbReference type="SUPFAM" id="SSF81665">
    <property type="entry name" value="Calcium ATPase, transmembrane domain M"/>
    <property type="match status" value="1"/>
</dbReference>
<dbReference type="InterPro" id="IPR006068">
    <property type="entry name" value="ATPase_P-typ_cation-transptr_C"/>
</dbReference>
<feature type="domain" description="Cation-transporting P-type ATPase C-terminal" evidence="2">
    <location>
        <begin position="72"/>
        <end position="273"/>
    </location>
</feature>
<dbReference type="Proteomes" id="UP000236621">
    <property type="component" value="Unassembled WGS sequence"/>
</dbReference>
<dbReference type="OrthoDB" id="3352408at2759"/>
<dbReference type="EMBL" id="NRSZ01000626">
    <property type="protein sequence ID" value="PNY26013.1"/>
    <property type="molecule type" value="Genomic_DNA"/>
</dbReference>
<dbReference type="InterPro" id="IPR036412">
    <property type="entry name" value="HAD-like_sf"/>
</dbReference>
<dbReference type="GO" id="GO:0030001">
    <property type="term" value="P:metal ion transport"/>
    <property type="evidence" value="ECO:0007669"/>
    <property type="project" value="UniProtKB-ARBA"/>
</dbReference>
<accession>A0A2K3QER6</accession>
<gene>
    <name evidence="3" type="ORF">TCAP_04053</name>
</gene>
<evidence type="ECO:0000259" key="2">
    <source>
        <dbReference type="Pfam" id="PF00689"/>
    </source>
</evidence>
<feature type="transmembrane region" description="Helical" evidence="1">
    <location>
        <begin position="125"/>
        <end position="151"/>
    </location>
</feature>
<dbReference type="AlphaFoldDB" id="A0A2K3QER6"/>
<keyword evidence="1" id="KW-0812">Transmembrane</keyword>
<dbReference type="SUPFAM" id="SSF56784">
    <property type="entry name" value="HAD-like"/>
    <property type="match status" value="1"/>
</dbReference>
<proteinExistence type="predicted"/>
<organism evidence="3 4">
    <name type="scientific">Tolypocladium capitatum</name>
    <dbReference type="NCBI Taxonomy" id="45235"/>
    <lineage>
        <taxon>Eukaryota</taxon>
        <taxon>Fungi</taxon>
        <taxon>Dikarya</taxon>
        <taxon>Ascomycota</taxon>
        <taxon>Pezizomycotina</taxon>
        <taxon>Sordariomycetes</taxon>
        <taxon>Hypocreomycetidae</taxon>
        <taxon>Hypocreales</taxon>
        <taxon>Ophiocordycipitaceae</taxon>
        <taxon>Tolypocladium</taxon>
    </lineage>
</organism>